<protein>
    <submittedName>
        <fullName evidence="1">Uncharacterized protein</fullName>
    </submittedName>
</protein>
<keyword evidence="2" id="KW-1185">Reference proteome</keyword>
<reference evidence="1 2" key="1">
    <citation type="journal article" date="2015" name="Fungal Genet. Biol.">
        <title>Evolution of novel wood decay mechanisms in Agaricales revealed by the genome sequences of Fistulina hepatica and Cylindrobasidium torrendii.</title>
        <authorList>
            <person name="Floudas D."/>
            <person name="Held B.W."/>
            <person name="Riley R."/>
            <person name="Nagy L.G."/>
            <person name="Koehler G."/>
            <person name="Ransdell A.S."/>
            <person name="Younus H."/>
            <person name="Chow J."/>
            <person name="Chiniquy J."/>
            <person name="Lipzen A."/>
            <person name="Tritt A."/>
            <person name="Sun H."/>
            <person name="Haridas S."/>
            <person name="LaButti K."/>
            <person name="Ohm R.A."/>
            <person name="Kues U."/>
            <person name="Blanchette R.A."/>
            <person name="Grigoriev I.V."/>
            <person name="Minto R.E."/>
            <person name="Hibbett D.S."/>
        </authorList>
    </citation>
    <scope>NUCLEOTIDE SEQUENCE [LARGE SCALE GENOMIC DNA]</scope>
    <source>
        <strain evidence="1 2">ATCC 64428</strain>
    </source>
</reference>
<name>A0A0D7A0F5_9AGAR</name>
<dbReference type="OrthoDB" id="2858177at2759"/>
<dbReference type="EMBL" id="KN882105">
    <property type="protein sequence ID" value="KIY43318.1"/>
    <property type="molecule type" value="Genomic_DNA"/>
</dbReference>
<gene>
    <name evidence="1" type="ORF">FISHEDRAFT_78607</name>
</gene>
<sequence length="281" mass="31179">MMPSKNHIFITCHNAVVDVHVGDIIIGNQGMQRFSGGASIHDLAIQLLRFIFVLVRPKWMYFSADEVSPPPLASLREFAPPYVCRLWRDICARLPELVPIARLQVPSTTHATRSATSWIREFFAMTAPHPLTLAVDITNPAHTSWQSHSSVVLITKLDDLFMTMAAQLSDNTPSDPVLSTVVFSSAPRLTRLHLSSFKLSKVSMPWSQIQDLSLDALTLFAENLNVLAQCPLRALTLHDVYIYSLPVTTLVIGPGGMPNTSNQAALPHCSIPPNLERLLRR</sequence>
<organism evidence="1 2">
    <name type="scientific">Fistulina hepatica ATCC 64428</name>
    <dbReference type="NCBI Taxonomy" id="1128425"/>
    <lineage>
        <taxon>Eukaryota</taxon>
        <taxon>Fungi</taxon>
        <taxon>Dikarya</taxon>
        <taxon>Basidiomycota</taxon>
        <taxon>Agaricomycotina</taxon>
        <taxon>Agaricomycetes</taxon>
        <taxon>Agaricomycetidae</taxon>
        <taxon>Agaricales</taxon>
        <taxon>Fistulinaceae</taxon>
        <taxon>Fistulina</taxon>
    </lineage>
</organism>
<proteinExistence type="predicted"/>
<dbReference type="AlphaFoldDB" id="A0A0D7A0F5"/>
<accession>A0A0D7A0F5</accession>
<dbReference type="Proteomes" id="UP000054144">
    <property type="component" value="Unassembled WGS sequence"/>
</dbReference>
<evidence type="ECO:0000313" key="1">
    <source>
        <dbReference type="EMBL" id="KIY43318.1"/>
    </source>
</evidence>
<evidence type="ECO:0000313" key="2">
    <source>
        <dbReference type="Proteomes" id="UP000054144"/>
    </source>
</evidence>